<keyword evidence="9" id="KW-1185">Reference proteome</keyword>
<dbReference type="Pfam" id="PF01479">
    <property type="entry name" value="S4"/>
    <property type="match status" value="1"/>
</dbReference>
<comment type="caution">
    <text evidence="8">The sequence shown here is derived from an EMBL/GenBank/DDBJ whole genome shotgun (WGS) entry which is preliminary data.</text>
</comment>
<dbReference type="NCBIfam" id="TIGR00005">
    <property type="entry name" value="rluA_subfam"/>
    <property type="match status" value="1"/>
</dbReference>
<dbReference type="CDD" id="cd02869">
    <property type="entry name" value="PseudoU_synth_RluA_like"/>
    <property type="match status" value="1"/>
</dbReference>
<dbReference type="Gene3D" id="3.30.2350.10">
    <property type="entry name" value="Pseudouridine synthase"/>
    <property type="match status" value="1"/>
</dbReference>
<accession>A0A1B8Z9K3</accession>
<evidence type="ECO:0000256" key="1">
    <source>
        <dbReference type="ARBA" id="ARBA00010876"/>
    </source>
</evidence>
<keyword evidence="2 5" id="KW-0694">RNA-binding</keyword>
<keyword evidence="3 6" id="KW-0413">Isomerase</keyword>
<evidence type="ECO:0000256" key="5">
    <source>
        <dbReference type="PROSITE-ProRule" id="PRU00182"/>
    </source>
</evidence>
<dbReference type="Gene3D" id="3.10.290.10">
    <property type="entry name" value="RNA-binding S4 domain"/>
    <property type="match status" value="1"/>
</dbReference>
<dbReference type="InterPro" id="IPR002942">
    <property type="entry name" value="S4_RNA-bd"/>
</dbReference>
<evidence type="ECO:0000259" key="7">
    <source>
        <dbReference type="SMART" id="SM00363"/>
    </source>
</evidence>
<dbReference type="GO" id="GO:0120159">
    <property type="term" value="F:rRNA pseudouridine synthase activity"/>
    <property type="evidence" value="ECO:0007669"/>
    <property type="project" value="UniProtKB-ARBA"/>
</dbReference>
<gene>
    <name evidence="8" type="ORF">BBI01_20525</name>
</gene>
<dbReference type="EMBL" id="MAYH01000050">
    <property type="protein sequence ID" value="OCA68256.1"/>
    <property type="molecule type" value="Genomic_DNA"/>
</dbReference>
<dbReference type="GO" id="GO:0003723">
    <property type="term" value="F:RNA binding"/>
    <property type="evidence" value="ECO:0007669"/>
    <property type="project" value="UniProtKB-KW"/>
</dbReference>
<dbReference type="PANTHER" id="PTHR21600:SF44">
    <property type="entry name" value="RIBOSOMAL LARGE SUBUNIT PSEUDOURIDINE SYNTHASE D"/>
    <property type="match status" value="1"/>
</dbReference>
<dbReference type="Pfam" id="PF00849">
    <property type="entry name" value="PseudoU_synth_2"/>
    <property type="match status" value="1"/>
</dbReference>
<dbReference type="SUPFAM" id="SSF55120">
    <property type="entry name" value="Pseudouridine synthase"/>
    <property type="match status" value="1"/>
</dbReference>
<proteinExistence type="inferred from homology"/>
<protein>
    <recommendedName>
        <fullName evidence="6">Pseudouridine synthase</fullName>
        <ecNumber evidence="6">5.4.99.-</ecNumber>
    </recommendedName>
</protein>
<evidence type="ECO:0000256" key="6">
    <source>
        <dbReference type="RuleBase" id="RU362028"/>
    </source>
</evidence>
<dbReference type="InterPro" id="IPR050188">
    <property type="entry name" value="RluA_PseudoU_synthase"/>
</dbReference>
<dbReference type="PROSITE" id="PS50889">
    <property type="entry name" value="S4"/>
    <property type="match status" value="1"/>
</dbReference>
<dbReference type="PANTHER" id="PTHR21600">
    <property type="entry name" value="MITOCHONDRIAL RNA PSEUDOURIDINE SYNTHASE"/>
    <property type="match status" value="1"/>
</dbReference>
<evidence type="ECO:0000313" key="9">
    <source>
        <dbReference type="Proteomes" id="UP000092651"/>
    </source>
</evidence>
<dbReference type="SMART" id="SM00363">
    <property type="entry name" value="S4"/>
    <property type="match status" value="1"/>
</dbReference>
<dbReference type="CDD" id="cd00165">
    <property type="entry name" value="S4"/>
    <property type="match status" value="1"/>
</dbReference>
<dbReference type="AlphaFoldDB" id="A0A1B8Z9K3"/>
<dbReference type="FunFam" id="3.30.2350.10:FF:000006">
    <property type="entry name" value="Pseudouridine synthase"/>
    <property type="match status" value="1"/>
</dbReference>
<sequence length="360" mass="41719">MNTMSEDNEDFLDEELLDSNSIDNIDIDEENKGLYEHLNITVDPGQESLRIDKFLLIHRQNSSRNKISQTCRAGNVIVNGTAVKQNYRVKPGDKISILLTRPPRENVIIPQDIPINIVYEDDDLVVVDKEPGMVVHPGHGNWDGTLVNALAYHFEKNGQKSDLDRVGLVHRIDKDTSGLLVIAKNEYALSFLAKQFFNRTTKRLYWAFVWGNPKDEEGTIRGHIGRHPKNRMQMSVYEDGSQGKHAVTHYKVLERFKYMTWVECKLETGRTHQIRAHFKHIGHTLFNDERYEGHTPLRGVNLPKYKQFIKNVFEILPRHALHAHTLGFIHPTTKKELYFESPMPKDMADAVKKWRNYLEN</sequence>
<dbReference type="Proteomes" id="UP000092651">
    <property type="component" value="Unassembled WGS sequence"/>
</dbReference>
<comment type="catalytic activity">
    <reaction evidence="6">
        <text>a uridine in RNA = a pseudouridine in RNA</text>
        <dbReference type="Rhea" id="RHEA:48348"/>
        <dbReference type="Rhea" id="RHEA-COMP:12068"/>
        <dbReference type="Rhea" id="RHEA-COMP:12069"/>
        <dbReference type="ChEBI" id="CHEBI:65314"/>
        <dbReference type="ChEBI" id="CHEBI:65315"/>
    </reaction>
</comment>
<evidence type="ECO:0000256" key="2">
    <source>
        <dbReference type="ARBA" id="ARBA00022884"/>
    </source>
</evidence>
<evidence type="ECO:0000256" key="3">
    <source>
        <dbReference type="ARBA" id="ARBA00023235"/>
    </source>
</evidence>
<dbReference type="EC" id="5.4.99.-" evidence="6"/>
<dbReference type="InterPro" id="IPR006225">
    <property type="entry name" value="PsdUridine_synth_RluC/D"/>
</dbReference>
<evidence type="ECO:0000256" key="4">
    <source>
        <dbReference type="PIRSR" id="PIRSR606225-1"/>
    </source>
</evidence>
<comment type="function">
    <text evidence="6">Responsible for synthesis of pseudouridine from uracil.</text>
</comment>
<feature type="active site" evidence="4">
    <location>
        <position position="173"/>
    </location>
</feature>
<reference evidence="8 9" key="1">
    <citation type="submission" date="2016-07" db="EMBL/GenBank/DDBJ databases">
        <authorList>
            <person name="Jeong J.-J."/>
            <person name="Kim D.W."/>
            <person name="Sang M.K."/>
            <person name="Choi I.-G."/>
            <person name="Kim K.D."/>
        </authorList>
    </citation>
    <scope>NUCLEOTIDE SEQUENCE [LARGE SCALE GENOMIC DNA]</scope>
    <source>
        <strain evidence="8 9">UTM-3</strain>
    </source>
</reference>
<name>A0A1B8Z9K3_9FLAO</name>
<organism evidence="8 9">
    <name type="scientific">Chryseobacterium artocarpi</name>
    <dbReference type="NCBI Taxonomy" id="1414727"/>
    <lineage>
        <taxon>Bacteria</taxon>
        <taxon>Pseudomonadati</taxon>
        <taxon>Bacteroidota</taxon>
        <taxon>Flavobacteriia</taxon>
        <taxon>Flavobacteriales</taxon>
        <taxon>Weeksellaceae</taxon>
        <taxon>Chryseobacterium group</taxon>
        <taxon>Chryseobacterium</taxon>
    </lineage>
</organism>
<feature type="domain" description="RNA-binding S4" evidence="7">
    <location>
        <begin position="49"/>
        <end position="114"/>
    </location>
</feature>
<dbReference type="InterPro" id="IPR006145">
    <property type="entry name" value="PsdUridine_synth_RsuA/RluA"/>
</dbReference>
<evidence type="ECO:0000313" key="8">
    <source>
        <dbReference type="EMBL" id="OCA68256.1"/>
    </source>
</evidence>
<dbReference type="InterPro" id="IPR036986">
    <property type="entry name" value="S4_RNA-bd_sf"/>
</dbReference>
<dbReference type="PROSITE" id="PS01129">
    <property type="entry name" value="PSI_RLU"/>
    <property type="match status" value="1"/>
</dbReference>
<dbReference type="InterPro" id="IPR006224">
    <property type="entry name" value="PsdUridine_synth_RluA-like_CS"/>
</dbReference>
<dbReference type="InterPro" id="IPR020103">
    <property type="entry name" value="PsdUridine_synth_cat_dom_sf"/>
</dbReference>
<dbReference type="SUPFAM" id="SSF55174">
    <property type="entry name" value="Alpha-L RNA-binding motif"/>
    <property type="match status" value="1"/>
</dbReference>
<dbReference type="GO" id="GO:0000455">
    <property type="term" value="P:enzyme-directed rRNA pseudouridine synthesis"/>
    <property type="evidence" value="ECO:0007669"/>
    <property type="project" value="UniProtKB-ARBA"/>
</dbReference>
<comment type="similarity">
    <text evidence="1 6">Belongs to the pseudouridine synthase RluA family.</text>
</comment>